<evidence type="ECO:0000313" key="1">
    <source>
        <dbReference type="EMBL" id="GAA3054408.1"/>
    </source>
</evidence>
<proteinExistence type="predicted"/>
<dbReference type="Pfam" id="PF19736">
    <property type="entry name" value="DUF6226"/>
    <property type="match status" value="1"/>
</dbReference>
<dbReference type="InterPro" id="IPR045773">
    <property type="entry name" value="DUF6226"/>
</dbReference>
<reference evidence="2" key="1">
    <citation type="journal article" date="2019" name="Int. J. Syst. Evol. Microbiol.">
        <title>The Global Catalogue of Microorganisms (GCM) 10K type strain sequencing project: providing services to taxonomists for standard genome sequencing and annotation.</title>
        <authorList>
            <consortium name="The Broad Institute Genomics Platform"/>
            <consortium name="The Broad Institute Genome Sequencing Center for Infectious Disease"/>
            <person name="Wu L."/>
            <person name="Ma J."/>
        </authorList>
    </citation>
    <scope>NUCLEOTIDE SEQUENCE [LARGE SCALE GENOMIC DNA]</scope>
    <source>
        <strain evidence="2">JCM 14309</strain>
    </source>
</reference>
<accession>A0ABP6LTT7</accession>
<comment type="caution">
    <text evidence="1">The sequence shown here is derived from an EMBL/GenBank/DDBJ whole genome shotgun (WGS) entry which is preliminary data.</text>
</comment>
<keyword evidence="2" id="KW-1185">Reference proteome</keyword>
<protein>
    <submittedName>
        <fullName evidence="1">Uncharacterized protein</fullName>
    </submittedName>
</protein>
<dbReference type="EMBL" id="BAAAVT010000003">
    <property type="protein sequence ID" value="GAA3054408.1"/>
    <property type="molecule type" value="Genomic_DNA"/>
</dbReference>
<dbReference type="Proteomes" id="UP001500236">
    <property type="component" value="Unassembled WGS sequence"/>
</dbReference>
<gene>
    <name evidence="1" type="ORF">GCM10010529_05540</name>
</gene>
<name>A0ABP6LTT7_9MICC</name>
<evidence type="ECO:0000313" key="2">
    <source>
        <dbReference type="Proteomes" id="UP001500236"/>
    </source>
</evidence>
<sequence length="138" mass="15036">MTFGLLAAVEAAYRADPLSKTQWDDPYPQRLLPGEDWAPPEDAYSRVSEPEKYRIVGARARAWERALERLGLGDAGLATAPTTGPTAALNAVPTAWTFQPEQPQVRLIVPRCSWGGSRTAAATPAIPAPQICWRLSTH</sequence>
<organism evidence="1 2">
    <name type="scientific">Nesterenkonia aethiopica</name>
    <dbReference type="NCBI Taxonomy" id="269144"/>
    <lineage>
        <taxon>Bacteria</taxon>
        <taxon>Bacillati</taxon>
        <taxon>Actinomycetota</taxon>
        <taxon>Actinomycetes</taxon>
        <taxon>Micrococcales</taxon>
        <taxon>Micrococcaceae</taxon>
        <taxon>Nesterenkonia</taxon>
    </lineage>
</organism>
<dbReference type="RefSeq" id="WP_344685115.1">
    <property type="nucleotide sequence ID" value="NZ_BAAAVT010000003.1"/>
</dbReference>